<accession>A0A5D2J6U1</accession>
<gene>
    <name evidence="1" type="ORF">ES332_D10G218100v1</name>
</gene>
<dbReference type="Gene3D" id="1.10.560.10">
    <property type="entry name" value="GroEL-like equatorial domain"/>
    <property type="match status" value="1"/>
</dbReference>
<organism evidence="1 2">
    <name type="scientific">Gossypium tomentosum</name>
    <name type="common">Hawaiian cotton</name>
    <name type="synonym">Gossypium sandvicense</name>
    <dbReference type="NCBI Taxonomy" id="34277"/>
    <lineage>
        <taxon>Eukaryota</taxon>
        <taxon>Viridiplantae</taxon>
        <taxon>Streptophyta</taxon>
        <taxon>Embryophyta</taxon>
        <taxon>Tracheophyta</taxon>
        <taxon>Spermatophyta</taxon>
        <taxon>Magnoliopsida</taxon>
        <taxon>eudicotyledons</taxon>
        <taxon>Gunneridae</taxon>
        <taxon>Pentapetalae</taxon>
        <taxon>rosids</taxon>
        <taxon>malvids</taxon>
        <taxon>Malvales</taxon>
        <taxon>Malvaceae</taxon>
        <taxon>Malvoideae</taxon>
        <taxon>Gossypium</taxon>
    </lineage>
</organism>
<reference evidence="1 2" key="1">
    <citation type="submission" date="2019-07" db="EMBL/GenBank/DDBJ databases">
        <title>WGS assembly of Gossypium tomentosum.</title>
        <authorList>
            <person name="Chen Z.J."/>
            <person name="Sreedasyam A."/>
            <person name="Ando A."/>
            <person name="Song Q."/>
            <person name="De L."/>
            <person name="Hulse-Kemp A."/>
            <person name="Ding M."/>
            <person name="Ye W."/>
            <person name="Kirkbride R."/>
            <person name="Jenkins J."/>
            <person name="Plott C."/>
            <person name="Lovell J."/>
            <person name="Lin Y.-M."/>
            <person name="Vaughn R."/>
            <person name="Liu B."/>
            <person name="Li W."/>
            <person name="Simpson S."/>
            <person name="Scheffler B."/>
            <person name="Saski C."/>
            <person name="Grover C."/>
            <person name="Hu G."/>
            <person name="Conover J."/>
            <person name="Carlson J."/>
            <person name="Shu S."/>
            <person name="Boston L."/>
            <person name="Williams M."/>
            <person name="Peterson D."/>
            <person name="Mcgee K."/>
            <person name="Jones D."/>
            <person name="Wendel J."/>
            <person name="Stelly D."/>
            <person name="Grimwood J."/>
            <person name="Schmutz J."/>
        </authorList>
    </citation>
    <scope>NUCLEOTIDE SEQUENCE [LARGE SCALE GENOMIC DNA]</scope>
    <source>
        <strain evidence="1">7179.01</strain>
    </source>
</reference>
<protein>
    <submittedName>
        <fullName evidence="1">Uncharacterized protein</fullName>
    </submittedName>
</protein>
<evidence type="ECO:0000313" key="2">
    <source>
        <dbReference type="Proteomes" id="UP000322667"/>
    </source>
</evidence>
<evidence type="ECO:0000313" key="1">
    <source>
        <dbReference type="EMBL" id="TYH50607.1"/>
    </source>
</evidence>
<dbReference type="Proteomes" id="UP000322667">
    <property type="component" value="Chromosome D10"/>
</dbReference>
<name>A0A5D2J6U1_GOSTO</name>
<dbReference type="SUPFAM" id="SSF48592">
    <property type="entry name" value="GroEL equatorial domain-like"/>
    <property type="match status" value="1"/>
</dbReference>
<dbReference type="InterPro" id="IPR027413">
    <property type="entry name" value="GROEL-like_equatorial_sf"/>
</dbReference>
<dbReference type="AlphaFoldDB" id="A0A5D2J6U1"/>
<dbReference type="EMBL" id="CM017632">
    <property type="protein sequence ID" value="TYH50607.1"/>
    <property type="molecule type" value="Genomic_DNA"/>
</dbReference>
<proteinExistence type="predicted"/>
<sequence>MVLNIFQLIKRVRWHPLSQPCHQLAGVNKFADLVGVTLGPKGRNVVLESKYHYSKTGFSRRFFTAIAAFLCASNTFSGAYRNAANDCAANYSGASSNKRRYR</sequence>
<keyword evidence="2" id="KW-1185">Reference proteome</keyword>